<comment type="caution">
    <text evidence="2">The sequence shown here is derived from an EMBL/GenBank/DDBJ whole genome shotgun (WGS) entry which is preliminary data.</text>
</comment>
<dbReference type="EMBL" id="CAUYUJ010014973">
    <property type="protein sequence ID" value="CAK0848380.1"/>
    <property type="molecule type" value="Genomic_DNA"/>
</dbReference>
<proteinExistence type="predicted"/>
<name>A0ABN9TQG6_9DINO</name>
<protein>
    <submittedName>
        <fullName evidence="2">Uncharacterized protein</fullName>
    </submittedName>
</protein>
<organism evidence="2 3">
    <name type="scientific">Prorocentrum cordatum</name>
    <dbReference type="NCBI Taxonomy" id="2364126"/>
    <lineage>
        <taxon>Eukaryota</taxon>
        <taxon>Sar</taxon>
        <taxon>Alveolata</taxon>
        <taxon>Dinophyceae</taxon>
        <taxon>Prorocentrales</taxon>
        <taxon>Prorocentraceae</taxon>
        <taxon>Prorocentrum</taxon>
    </lineage>
</organism>
<evidence type="ECO:0000313" key="2">
    <source>
        <dbReference type="EMBL" id="CAK0848380.1"/>
    </source>
</evidence>
<gene>
    <name evidence="2" type="ORF">PCOR1329_LOCUS41328</name>
</gene>
<evidence type="ECO:0000256" key="1">
    <source>
        <dbReference type="SAM" id="MobiDB-lite"/>
    </source>
</evidence>
<sequence>PFFGQVVFRTAARRHTPPPREAGPYDMAPAPRTVARGKPPRRRAQAGIAAAAAALCIAMTRPGATFAAGPAGQHGGLGKPGLT</sequence>
<keyword evidence="3" id="KW-1185">Reference proteome</keyword>
<feature type="region of interest" description="Disordered" evidence="1">
    <location>
        <begin position="1"/>
        <end position="45"/>
    </location>
</feature>
<accession>A0ABN9TQG6</accession>
<dbReference type="Proteomes" id="UP001189429">
    <property type="component" value="Unassembled WGS sequence"/>
</dbReference>
<evidence type="ECO:0000313" key="3">
    <source>
        <dbReference type="Proteomes" id="UP001189429"/>
    </source>
</evidence>
<feature type="non-terminal residue" evidence="2">
    <location>
        <position position="1"/>
    </location>
</feature>
<reference evidence="2" key="1">
    <citation type="submission" date="2023-10" db="EMBL/GenBank/DDBJ databases">
        <authorList>
            <person name="Chen Y."/>
            <person name="Shah S."/>
            <person name="Dougan E. K."/>
            <person name="Thang M."/>
            <person name="Chan C."/>
        </authorList>
    </citation>
    <scope>NUCLEOTIDE SEQUENCE [LARGE SCALE GENOMIC DNA]</scope>
</reference>